<dbReference type="Proteomes" id="UP000285776">
    <property type="component" value="Unassembled WGS sequence"/>
</dbReference>
<evidence type="ECO:0000313" key="10">
    <source>
        <dbReference type="Proteomes" id="UP000261245"/>
    </source>
</evidence>
<gene>
    <name evidence="8" type="ORF">DW916_15185</name>
    <name evidence="7" type="ORF">DWV53_03830</name>
    <name evidence="6" type="ORF">DWV60_11945</name>
    <name evidence="5" type="ORF">DWW35_05675</name>
    <name evidence="4" type="ORF">DWY11_11530</name>
    <name evidence="3" type="ORF">DXB80_11435</name>
    <name evidence="2" type="ORF">DXC61_05950</name>
</gene>
<dbReference type="Proteomes" id="UP000261245">
    <property type="component" value="Unassembled WGS sequence"/>
</dbReference>
<name>A0A3E4SIW1_9BACT</name>
<dbReference type="Pfam" id="PF07676">
    <property type="entry name" value="PD40"/>
    <property type="match status" value="3"/>
</dbReference>
<dbReference type="Proteomes" id="UP000261187">
    <property type="component" value="Unassembled WGS sequence"/>
</dbReference>
<evidence type="ECO:0000313" key="13">
    <source>
        <dbReference type="Proteomes" id="UP000285236"/>
    </source>
</evidence>
<dbReference type="RefSeq" id="WP_117693220.1">
    <property type="nucleotide sequence ID" value="NZ_QSAQ01000032.1"/>
</dbReference>
<evidence type="ECO:0000313" key="11">
    <source>
        <dbReference type="Proteomes" id="UP000283872"/>
    </source>
</evidence>
<accession>A0A3E4SIW1</accession>
<evidence type="ECO:0000313" key="3">
    <source>
        <dbReference type="EMBL" id="RGN06295.1"/>
    </source>
</evidence>
<sequence length="342" mass="38190">MKMLEKKSYWLLASLLLLSVGVDAKVKFDFSLVFVPEEGGVKFEKITDDADCVADYKGNIVGKTSGVFGSRKTNTIDWWVIPQIGVSPDGRRIGYINEKNGTTNIMIKNAAKGGASVQRTFRTNVEGFTWSPDGKTLCFTEVRGNHHGVYLVDANQGTVVRQISNGTDNDFGGVISKDGNTIYFHRGEGYASYSLWSYDRKTNLFSNYSRGMTACLIPNDLDAIYCARFTTNKESEIWRVNFKTGVEEVILSQPGKSFSTPQLSPDGKWLLVTGSSRSEKEKIDNTDIFVVRTDGTQLTQLTYHPGNDLSPVWSPDGKSIFFLSQRGSAEKNYNVWRMDFSM</sequence>
<comment type="caution">
    <text evidence="4">The sequence shown here is derived from an EMBL/GenBank/DDBJ whole genome shotgun (WGS) entry which is preliminary data.</text>
</comment>
<evidence type="ECO:0000313" key="14">
    <source>
        <dbReference type="Proteomes" id="UP000285776"/>
    </source>
</evidence>
<evidence type="ECO:0000256" key="1">
    <source>
        <dbReference type="ARBA" id="ARBA00009820"/>
    </source>
</evidence>
<evidence type="ECO:0000313" key="5">
    <source>
        <dbReference type="EMBL" id="RGU98198.1"/>
    </source>
</evidence>
<dbReference type="EMBL" id="QRVA01000031">
    <property type="protein sequence ID" value="RGS13355.1"/>
    <property type="molecule type" value="Genomic_DNA"/>
</dbReference>
<dbReference type="PANTHER" id="PTHR36842:SF1">
    <property type="entry name" value="PROTEIN TOLB"/>
    <property type="match status" value="1"/>
</dbReference>
<reference evidence="9 10" key="1">
    <citation type="submission" date="2018-08" db="EMBL/GenBank/DDBJ databases">
        <title>A genome reference for cultivated species of the human gut microbiota.</title>
        <authorList>
            <person name="Zou Y."/>
            <person name="Xue W."/>
            <person name="Luo G."/>
        </authorList>
    </citation>
    <scope>NUCLEOTIDE SEQUENCE [LARGE SCALE GENOMIC DNA]</scope>
    <source>
        <strain evidence="7 14">AF10-17</strain>
        <strain evidence="6 15">AF11-14</strain>
        <strain evidence="5 13">AF15-25</strain>
        <strain evidence="4 11">AF24-12</strain>
        <strain evidence="8 12">AM42-23AC</strain>
        <strain evidence="3 10">OM06-11</strain>
        <strain evidence="2 9">TF06-40</strain>
    </source>
</reference>
<evidence type="ECO:0000313" key="9">
    <source>
        <dbReference type="Proteomes" id="UP000261187"/>
    </source>
</evidence>
<dbReference type="EMBL" id="QSFW01000044">
    <property type="protein sequence ID" value="RHA82457.1"/>
    <property type="molecule type" value="Genomic_DNA"/>
</dbReference>
<dbReference type="EMBL" id="QSSA01000010">
    <property type="protein sequence ID" value="RGL61359.1"/>
    <property type="molecule type" value="Genomic_DNA"/>
</dbReference>
<evidence type="ECO:0000313" key="6">
    <source>
        <dbReference type="EMBL" id="RGW66480.1"/>
    </source>
</evidence>
<dbReference type="InterPro" id="IPR011659">
    <property type="entry name" value="WD40"/>
</dbReference>
<dbReference type="InterPro" id="IPR011042">
    <property type="entry name" value="6-blade_b-propeller_TolB-like"/>
</dbReference>
<evidence type="ECO:0000313" key="4">
    <source>
        <dbReference type="EMBL" id="RGS13355.1"/>
    </source>
</evidence>
<dbReference type="Proteomes" id="UP000284990">
    <property type="component" value="Unassembled WGS sequence"/>
</dbReference>
<evidence type="ECO:0000313" key="8">
    <source>
        <dbReference type="EMBL" id="RHA82457.1"/>
    </source>
</evidence>
<protein>
    <recommendedName>
        <fullName evidence="16">Translocation protein TolB</fullName>
    </recommendedName>
</protein>
<dbReference type="Proteomes" id="UP000286077">
    <property type="component" value="Unassembled WGS sequence"/>
</dbReference>
<evidence type="ECO:0000313" key="15">
    <source>
        <dbReference type="Proteomes" id="UP000286077"/>
    </source>
</evidence>
<organism evidence="4 11">
    <name type="scientific">Segatella copri</name>
    <dbReference type="NCBI Taxonomy" id="165179"/>
    <lineage>
        <taxon>Bacteria</taxon>
        <taxon>Pseudomonadati</taxon>
        <taxon>Bacteroidota</taxon>
        <taxon>Bacteroidia</taxon>
        <taxon>Bacteroidales</taxon>
        <taxon>Prevotellaceae</taxon>
        <taxon>Segatella</taxon>
    </lineage>
</organism>
<dbReference type="PANTHER" id="PTHR36842">
    <property type="entry name" value="PROTEIN TOLB HOMOLOG"/>
    <property type="match status" value="1"/>
</dbReference>
<evidence type="ECO:0000313" key="12">
    <source>
        <dbReference type="Proteomes" id="UP000284990"/>
    </source>
</evidence>
<dbReference type="EMBL" id="QRYP01000010">
    <property type="protein sequence ID" value="RGU98198.1"/>
    <property type="molecule type" value="Genomic_DNA"/>
</dbReference>
<evidence type="ECO:0008006" key="16">
    <source>
        <dbReference type="Google" id="ProtNLM"/>
    </source>
</evidence>
<dbReference type="Proteomes" id="UP000283872">
    <property type="component" value="Unassembled WGS sequence"/>
</dbReference>
<evidence type="ECO:0000313" key="7">
    <source>
        <dbReference type="EMBL" id="RGW81503.1"/>
    </source>
</evidence>
<comment type="similarity">
    <text evidence="1">Belongs to the TolB family.</text>
</comment>
<dbReference type="AlphaFoldDB" id="A0A3E4SIW1"/>
<dbReference type="EMBL" id="QSAV01000008">
    <property type="protein sequence ID" value="RGW81503.1"/>
    <property type="molecule type" value="Genomic_DNA"/>
</dbReference>
<dbReference type="SUPFAM" id="SSF82171">
    <property type="entry name" value="DPP6 N-terminal domain-like"/>
    <property type="match status" value="1"/>
</dbReference>
<dbReference type="Proteomes" id="UP000285236">
    <property type="component" value="Unassembled WGS sequence"/>
</dbReference>
<proteinExistence type="inferred from homology"/>
<evidence type="ECO:0000313" key="2">
    <source>
        <dbReference type="EMBL" id="RGL61359.1"/>
    </source>
</evidence>
<dbReference type="EMBL" id="QSUC01000036">
    <property type="protein sequence ID" value="RGN06295.1"/>
    <property type="molecule type" value="Genomic_DNA"/>
</dbReference>
<dbReference type="EMBL" id="QSAQ01000032">
    <property type="protein sequence ID" value="RGW66480.1"/>
    <property type="molecule type" value="Genomic_DNA"/>
</dbReference>
<dbReference type="Gene3D" id="2.120.10.30">
    <property type="entry name" value="TolB, C-terminal domain"/>
    <property type="match status" value="2"/>
</dbReference>